<dbReference type="SUPFAM" id="SSF74942">
    <property type="entry name" value="YhbC-like, C-terminal domain"/>
    <property type="match status" value="1"/>
</dbReference>
<dbReference type="GO" id="GO:0005829">
    <property type="term" value="C:cytosol"/>
    <property type="evidence" value="ECO:0007669"/>
    <property type="project" value="TreeGrafter"/>
</dbReference>
<evidence type="ECO:0000259" key="4">
    <source>
        <dbReference type="Pfam" id="PF02576"/>
    </source>
</evidence>
<dbReference type="RefSeq" id="WP_142928916.1">
    <property type="nucleotide sequence ID" value="NZ_ML660102.1"/>
</dbReference>
<evidence type="ECO:0000313" key="7">
    <source>
        <dbReference type="Proteomes" id="UP000319732"/>
    </source>
</evidence>
<dbReference type="SUPFAM" id="SSF75420">
    <property type="entry name" value="YhbC-like, N-terminal domain"/>
    <property type="match status" value="1"/>
</dbReference>
<dbReference type="HAMAP" id="MF_01077">
    <property type="entry name" value="RimP"/>
    <property type="match status" value="1"/>
</dbReference>
<sequence>MASKQEELKALLAPTVAALECELWGLEYFSQGKHTTLRLYIDAEGGVTLQDCERVSRQVSSVLDVEDPIHGEYALEVSSPGVDRPLYTLEHFARYAGEQVTVKLRVPFDGRRKFSGTLRGVEGDEVVVVVDDHEYLLPLDSIDRANIIPRL</sequence>
<dbReference type="InterPro" id="IPR028998">
    <property type="entry name" value="RimP_C"/>
</dbReference>
<dbReference type="InterPro" id="IPR028989">
    <property type="entry name" value="RimP_N"/>
</dbReference>
<feature type="domain" description="Ribosome maturation factor RimP C-terminal" evidence="5">
    <location>
        <begin position="86"/>
        <end position="150"/>
    </location>
</feature>
<dbReference type="PANTHER" id="PTHR33867:SF1">
    <property type="entry name" value="RIBOSOME MATURATION FACTOR RIMP"/>
    <property type="match status" value="1"/>
</dbReference>
<dbReference type="GO" id="GO:0006412">
    <property type="term" value="P:translation"/>
    <property type="evidence" value="ECO:0007669"/>
    <property type="project" value="TreeGrafter"/>
</dbReference>
<evidence type="ECO:0000313" key="6">
    <source>
        <dbReference type="EMBL" id="TQV70507.1"/>
    </source>
</evidence>
<dbReference type="PANTHER" id="PTHR33867">
    <property type="entry name" value="RIBOSOME MATURATION FACTOR RIMP"/>
    <property type="match status" value="1"/>
</dbReference>
<evidence type="ECO:0000256" key="1">
    <source>
        <dbReference type="ARBA" id="ARBA00022490"/>
    </source>
</evidence>
<comment type="subcellular location">
    <subcellularLocation>
        <location evidence="3">Cytoplasm</location>
    </subcellularLocation>
</comment>
<name>A0A545SZW3_9GAMM</name>
<dbReference type="Pfam" id="PF17384">
    <property type="entry name" value="DUF150_C"/>
    <property type="match status" value="1"/>
</dbReference>
<dbReference type="InterPro" id="IPR003728">
    <property type="entry name" value="Ribosome_maturation_RimP"/>
</dbReference>
<dbReference type="Proteomes" id="UP000319732">
    <property type="component" value="Unassembled WGS sequence"/>
</dbReference>
<evidence type="ECO:0000256" key="2">
    <source>
        <dbReference type="ARBA" id="ARBA00022517"/>
    </source>
</evidence>
<organism evidence="6 7">
    <name type="scientific">Exilibacterium tricleocarpae</name>
    <dbReference type="NCBI Taxonomy" id="2591008"/>
    <lineage>
        <taxon>Bacteria</taxon>
        <taxon>Pseudomonadati</taxon>
        <taxon>Pseudomonadota</taxon>
        <taxon>Gammaproteobacteria</taxon>
        <taxon>Cellvibrionales</taxon>
        <taxon>Cellvibrionaceae</taxon>
        <taxon>Exilibacterium</taxon>
    </lineage>
</organism>
<dbReference type="EMBL" id="VHSG01000024">
    <property type="protein sequence ID" value="TQV70507.1"/>
    <property type="molecule type" value="Genomic_DNA"/>
</dbReference>
<dbReference type="AlphaFoldDB" id="A0A545SZW3"/>
<dbReference type="CDD" id="cd01734">
    <property type="entry name" value="YlxS_C"/>
    <property type="match status" value="1"/>
</dbReference>
<dbReference type="InterPro" id="IPR036847">
    <property type="entry name" value="RimP_C_sf"/>
</dbReference>
<dbReference type="OrthoDB" id="9805006at2"/>
<evidence type="ECO:0000256" key="3">
    <source>
        <dbReference type="HAMAP-Rule" id="MF_01077"/>
    </source>
</evidence>
<dbReference type="InterPro" id="IPR035956">
    <property type="entry name" value="RimP_N_sf"/>
</dbReference>
<keyword evidence="7" id="KW-1185">Reference proteome</keyword>
<comment type="function">
    <text evidence="3">Required for maturation of 30S ribosomal subunits.</text>
</comment>
<dbReference type="Pfam" id="PF02576">
    <property type="entry name" value="RimP_N"/>
    <property type="match status" value="1"/>
</dbReference>
<gene>
    <name evidence="3 6" type="primary">rimP</name>
    <name evidence="6" type="ORF">FKG94_21020</name>
</gene>
<comment type="caution">
    <text evidence="6">The sequence shown here is derived from an EMBL/GenBank/DDBJ whole genome shotgun (WGS) entry which is preliminary data.</text>
</comment>
<dbReference type="FunFam" id="3.30.300.70:FF:000001">
    <property type="entry name" value="Ribosome maturation factor RimP"/>
    <property type="match status" value="1"/>
</dbReference>
<protein>
    <recommendedName>
        <fullName evidence="3">Ribosome maturation factor RimP</fullName>
    </recommendedName>
</protein>
<dbReference type="Gene3D" id="3.30.300.70">
    <property type="entry name" value="RimP-like superfamily, N-terminal"/>
    <property type="match status" value="1"/>
</dbReference>
<keyword evidence="2 3" id="KW-0690">Ribosome biogenesis</keyword>
<proteinExistence type="inferred from homology"/>
<feature type="domain" description="Ribosome maturation factor RimP N-terminal" evidence="4">
    <location>
        <begin position="11"/>
        <end position="83"/>
    </location>
</feature>
<dbReference type="NCBIfam" id="NF000927">
    <property type="entry name" value="PRK00092.1-1"/>
    <property type="match status" value="1"/>
</dbReference>
<accession>A0A545SZW3</accession>
<comment type="similarity">
    <text evidence="3">Belongs to the RimP family.</text>
</comment>
<keyword evidence="1 3" id="KW-0963">Cytoplasm</keyword>
<dbReference type="Gene3D" id="2.30.30.180">
    <property type="entry name" value="Ribosome maturation factor RimP, C-terminal domain"/>
    <property type="match status" value="1"/>
</dbReference>
<evidence type="ECO:0000259" key="5">
    <source>
        <dbReference type="Pfam" id="PF17384"/>
    </source>
</evidence>
<reference evidence="6 7" key="1">
    <citation type="submission" date="2019-06" db="EMBL/GenBank/DDBJ databases">
        <title>Whole genome sequence for Cellvibrionaceae sp. R142.</title>
        <authorList>
            <person name="Wang G."/>
        </authorList>
    </citation>
    <scope>NUCLEOTIDE SEQUENCE [LARGE SCALE GENOMIC DNA]</scope>
    <source>
        <strain evidence="6 7">R142</strain>
    </source>
</reference>
<dbReference type="GO" id="GO:0000028">
    <property type="term" value="P:ribosomal small subunit assembly"/>
    <property type="evidence" value="ECO:0007669"/>
    <property type="project" value="TreeGrafter"/>
</dbReference>